<dbReference type="GO" id="GO:0006952">
    <property type="term" value="P:defense response"/>
    <property type="evidence" value="ECO:0007669"/>
    <property type="project" value="UniProtKB-KW"/>
</dbReference>
<dbReference type="Gramene" id="Solyc02g090380.3.1">
    <property type="protein sequence ID" value="Solyc02g090380.3.1"/>
    <property type="gene ID" value="Solyc02g090380.3"/>
</dbReference>
<evidence type="ECO:0000256" key="1">
    <source>
        <dbReference type="ARBA" id="ARBA00008894"/>
    </source>
</evidence>
<dbReference type="PaxDb" id="4081-Solyc02g090380.2.1"/>
<feature type="domain" description="RPW8" evidence="6">
    <location>
        <begin position="181"/>
        <end position="332"/>
    </location>
</feature>
<evidence type="ECO:0000313" key="8">
    <source>
        <dbReference type="Proteomes" id="UP000004994"/>
    </source>
</evidence>
<keyword evidence="5" id="KW-1133">Transmembrane helix</keyword>
<dbReference type="SUPFAM" id="SSF52540">
    <property type="entry name" value="P-loop containing nucleoside triphosphate hydrolases"/>
    <property type="match status" value="1"/>
</dbReference>
<dbReference type="Pfam" id="PF00931">
    <property type="entry name" value="NB-ARC"/>
    <property type="match status" value="1"/>
</dbReference>
<comment type="similarity">
    <text evidence="1">Belongs to the disease resistance NB-LRR family.</text>
</comment>
<dbReference type="Gene3D" id="3.40.50.300">
    <property type="entry name" value="P-loop containing nucleotide triphosphate hydrolases"/>
    <property type="match status" value="1"/>
</dbReference>
<proteinExistence type="inferred from homology"/>
<dbReference type="OMA" id="NWWLEEK"/>
<keyword evidence="5" id="KW-0472">Membrane</keyword>
<dbReference type="InterPro" id="IPR055414">
    <property type="entry name" value="LRR_R13L4/SHOC2-like"/>
</dbReference>
<dbReference type="PANTHER" id="PTHR36766:SF3">
    <property type="entry name" value="RPW8 DOMAIN-CONTAINING PROTEIN"/>
    <property type="match status" value="1"/>
</dbReference>
<keyword evidence="5" id="KW-0812">Transmembrane</keyword>
<reference evidence="7" key="1">
    <citation type="journal article" date="2012" name="Nature">
        <title>The tomato genome sequence provides insights into fleshy fruit evolution.</title>
        <authorList>
            <consortium name="Tomato Genome Consortium"/>
        </authorList>
    </citation>
    <scope>NUCLEOTIDE SEQUENCE [LARGE SCALE GENOMIC DNA]</scope>
    <source>
        <strain evidence="7">cv. Heinz 1706</strain>
    </source>
</reference>
<dbReference type="Gene3D" id="1.10.10.10">
    <property type="entry name" value="Winged helix-like DNA-binding domain superfamily/Winged helix DNA-binding domain"/>
    <property type="match status" value="1"/>
</dbReference>
<dbReference type="Pfam" id="PF07727">
    <property type="entry name" value="RVT_2"/>
    <property type="match status" value="1"/>
</dbReference>
<dbReference type="InterPro" id="IPR042197">
    <property type="entry name" value="Apaf_helical"/>
</dbReference>
<keyword evidence="8" id="KW-1185">Reference proteome</keyword>
<dbReference type="InterPro" id="IPR008808">
    <property type="entry name" value="Powdery_mildew-R_dom"/>
</dbReference>
<dbReference type="Proteomes" id="UP000004994">
    <property type="component" value="Chromosome 2"/>
</dbReference>
<dbReference type="PANTHER" id="PTHR36766">
    <property type="entry name" value="PLANT BROAD-SPECTRUM MILDEW RESISTANCE PROTEIN RPW8"/>
    <property type="match status" value="1"/>
</dbReference>
<evidence type="ECO:0000256" key="3">
    <source>
        <dbReference type="ARBA" id="ARBA00022737"/>
    </source>
</evidence>
<dbReference type="Gene3D" id="1.10.8.430">
    <property type="entry name" value="Helical domain of apoptotic protease-activating factors"/>
    <property type="match status" value="1"/>
</dbReference>
<protein>
    <recommendedName>
        <fullName evidence="6">RPW8 domain-containing protein</fullName>
    </recommendedName>
</protein>
<dbReference type="SUPFAM" id="SSF52047">
    <property type="entry name" value="RNI-like"/>
    <property type="match status" value="1"/>
</dbReference>
<dbReference type="Pfam" id="PF23598">
    <property type="entry name" value="LRR_14"/>
    <property type="match status" value="1"/>
</dbReference>
<dbReference type="InterPro" id="IPR032675">
    <property type="entry name" value="LRR_dom_sf"/>
</dbReference>
<dbReference type="FunCoup" id="A0A3Q7FA99">
    <property type="interactions" value="302"/>
</dbReference>
<organism evidence="7">
    <name type="scientific">Solanum lycopersicum</name>
    <name type="common">Tomato</name>
    <name type="synonym">Lycopersicon esculentum</name>
    <dbReference type="NCBI Taxonomy" id="4081"/>
    <lineage>
        <taxon>Eukaryota</taxon>
        <taxon>Viridiplantae</taxon>
        <taxon>Streptophyta</taxon>
        <taxon>Embryophyta</taxon>
        <taxon>Tracheophyta</taxon>
        <taxon>Spermatophyta</taxon>
        <taxon>Magnoliopsida</taxon>
        <taxon>eudicotyledons</taxon>
        <taxon>Gunneridae</taxon>
        <taxon>Pentapetalae</taxon>
        <taxon>asterids</taxon>
        <taxon>lamiids</taxon>
        <taxon>Solanales</taxon>
        <taxon>Solanaceae</taxon>
        <taxon>Solanoideae</taxon>
        <taxon>Solaneae</taxon>
        <taxon>Solanum</taxon>
        <taxon>Solanum subgen. Lycopersicon</taxon>
    </lineage>
</organism>
<dbReference type="Gene3D" id="3.80.10.10">
    <property type="entry name" value="Ribonuclease Inhibitor"/>
    <property type="match status" value="1"/>
</dbReference>
<dbReference type="InterPro" id="IPR036388">
    <property type="entry name" value="WH-like_DNA-bd_sf"/>
</dbReference>
<keyword evidence="2" id="KW-0433">Leucine-rich repeat</keyword>
<dbReference type="AlphaFoldDB" id="A0A3Q7FA99"/>
<dbReference type="CDD" id="cd09272">
    <property type="entry name" value="RNase_HI_RT_Ty1"/>
    <property type="match status" value="1"/>
</dbReference>
<dbReference type="InterPro" id="IPR002182">
    <property type="entry name" value="NB-ARC"/>
</dbReference>
<evidence type="ECO:0000256" key="5">
    <source>
        <dbReference type="SAM" id="Phobius"/>
    </source>
</evidence>
<dbReference type="PROSITE" id="PS51153">
    <property type="entry name" value="RPW8"/>
    <property type="match status" value="1"/>
</dbReference>
<dbReference type="EnsemblPlants" id="Solyc02g090380.3.1">
    <property type="protein sequence ID" value="Solyc02g090380.3.1"/>
    <property type="gene ID" value="Solyc02g090380.3"/>
</dbReference>
<accession>A0A3Q7FA99</accession>
<dbReference type="GO" id="GO:0043531">
    <property type="term" value="F:ADP binding"/>
    <property type="evidence" value="ECO:0007669"/>
    <property type="project" value="InterPro"/>
</dbReference>
<reference evidence="7" key="2">
    <citation type="submission" date="2019-01" db="UniProtKB">
        <authorList>
            <consortium name="EnsemblPlants"/>
        </authorList>
    </citation>
    <scope>IDENTIFICATION</scope>
    <source>
        <strain evidence="7">cv. Heinz 1706</strain>
    </source>
</reference>
<keyword evidence="4" id="KW-0611">Plant defense</keyword>
<dbReference type="InterPro" id="IPR013103">
    <property type="entry name" value="RVT_2"/>
</dbReference>
<dbReference type="InterPro" id="IPR027417">
    <property type="entry name" value="P-loop_NTPase"/>
</dbReference>
<dbReference type="PRINTS" id="PR00364">
    <property type="entry name" value="DISEASERSIST"/>
</dbReference>
<dbReference type="Pfam" id="PF05659">
    <property type="entry name" value="RPW8"/>
    <property type="match status" value="1"/>
</dbReference>
<name>A0A3Q7FA99_SOLLC</name>
<keyword evidence="3" id="KW-0677">Repeat</keyword>
<feature type="transmembrane region" description="Helical" evidence="5">
    <location>
        <begin position="177"/>
        <end position="196"/>
    </location>
</feature>
<evidence type="ECO:0000256" key="4">
    <source>
        <dbReference type="ARBA" id="ARBA00022821"/>
    </source>
</evidence>
<dbReference type="InParanoid" id="A0A3Q7FA99"/>
<evidence type="ECO:0000313" key="7">
    <source>
        <dbReference type="EnsemblPlants" id="Solyc02g090380.3.1"/>
    </source>
</evidence>
<evidence type="ECO:0000259" key="6">
    <source>
        <dbReference type="PROSITE" id="PS51153"/>
    </source>
</evidence>
<evidence type="ECO:0000256" key="2">
    <source>
        <dbReference type="ARBA" id="ARBA00022614"/>
    </source>
</evidence>
<sequence>MLIAAKKKYDIQKLKGLLSAEFEMKDLGAARKILGMEIIRDRERRKLFLSQRSYIQKVLARFGMSSSKPIDTPSAANIHLTAMFAPQSEEEKEYIGTSDVGLIYGGDTQCLVTGYSDSDYAGDVDTRRSMTGYVFTLGGSVVSWKATLQPTVTLSTTEAEYMALTEAAKEGIWLKGLCYVAMAAALFGGAALGPVFDQLLKAVIDFGVNIATFRSKFLSLKQTLTDIKPVFHDIERLNEALDGRDEEIDMFKKQLMKGEELVRKCSKIKRCDPLKKWSYSRKLTKLDNSLVKFCQIHGLIQVVRDSKQILVKVNENGKKLEEIHSMMRDVSLTRSGSSIGFTNSSASSGWMNGSSFGFSGSSDVPQVSDSMVGFDVPLHELKQKLKVLQEKDQVLVLSAPPGCGKTTLAARLCQEDDIKAIYRDNIFFVTVTKTPNIKRIVGEIFEKKGFRVPEFANEHDAICKLNSLLGGITPQPILLVLDDVWSESEFIIDHLKLQISDFKILVTSRYVFPKFDTYKLKLLSEEDAKDLFCISAFKDGSPDVRLNLVHKVVRSCGGFPLALRVVGRSLCGQSEVIWFNRVMMQSKRQILFPTENDLLRSLQASIDALDEKVLYSRETTTLRDCYLDLGSFPEDQRIHPAALLDMWVERYNLDEDGITAMAIFLELSSQNLVNLALARQDARAVLGLHNLHYIQQHDMLRELVIHQCDEKPVEERMRIYINIKGNEFPRWWFEQRLQPLQAEVLSIVTDEDFSCNWHGVQFPKVEVLVLNFETRTYKLPPFIEQMSQLKTLVLTNNGFFPAKLNNFQLCSLLNLKRINLERISVTSIMSANLQLPNLRKISLNMCEIREAFENSAAKMSYMWPKLVEINIEYCSDLTKVPAEICDLVDLKRLSICYCHELVSLPEELGKLTNLEVLRLHSCTNLAELPKSIVKLIKLKFLDVYDCVEMDDLPLEMDQLCSLQTLCMGSSLGVDKLPDSLQKLVKLEDIVCDEETAYLWEPVKEHLKNLRITVMEEHINLNLLHRS</sequence>